<dbReference type="SUPFAM" id="SSF47648">
    <property type="entry name" value="Nucleoside phosphorylase/phosphoribosyltransferase N-terminal domain"/>
    <property type="match status" value="1"/>
</dbReference>
<feature type="domain" description="Glycosyl transferase family 3" evidence="10">
    <location>
        <begin position="74"/>
        <end position="323"/>
    </location>
</feature>
<evidence type="ECO:0000256" key="7">
    <source>
        <dbReference type="ARBA" id="ARBA00052328"/>
    </source>
</evidence>
<dbReference type="PANTHER" id="PTHR43285:SF2">
    <property type="entry name" value="ANTHRANILATE PHOSPHORIBOSYLTRANSFERASE"/>
    <property type="match status" value="1"/>
</dbReference>
<dbReference type="InterPro" id="IPR005940">
    <property type="entry name" value="Anthranilate_Pribosyl_Tfrase"/>
</dbReference>
<proteinExistence type="inferred from homology"/>
<evidence type="ECO:0000256" key="4">
    <source>
        <dbReference type="ARBA" id="ARBA00022679"/>
    </source>
</evidence>
<dbReference type="NCBIfam" id="TIGR01245">
    <property type="entry name" value="trpD"/>
    <property type="match status" value="1"/>
</dbReference>
<keyword evidence="5 9" id="KW-0822">Tryptophan biosynthesis</keyword>
<name>A0A832EER0_9BACT</name>
<dbReference type="Pfam" id="PF02885">
    <property type="entry name" value="Glycos_trans_3N"/>
    <property type="match status" value="1"/>
</dbReference>
<comment type="subunit">
    <text evidence="9">Homodimer.</text>
</comment>
<dbReference type="Gene3D" id="1.20.970.10">
    <property type="entry name" value="Transferase, Pyrimidine Nucleoside Phosphorylase, Chain C"/>
    <property type="match status" value="1"/>
</dbReference>
<dbReference type="FunFam" id="3.40.1030.10:FF:000002">
    <property type="entry name" value="Anthranilate phosphoribosyltransferase"/>
    <property type="match status" value="1"/>
</dbReference>
<dbReference type="SUPFAM" id="SSF52418">
    <property type="entry name" value="Nucleoside phosphorylase/phosphoribosyltransferase catalytic domain"/>
    <property type="match status" value="1"/>
</dbReference>
<sequence>MFRDCLHKIAKRVDLTEEEMSAVMEALMSGELTDAQIGAFMAALATKGETFAELAGAARTMRRKAHRLHVSASTVVDTCGTGGDGAHTFNISTTAAFVVAGCGVTVAKHGNRSVSSRCGSADVLEALGVRLDTDPEVVEEAVGEIGIGFLFAPLYHGAMRHAAKARKEVGLRSIFNMLGPLTNPAGANCQVLGVYAPELTEMFAQALQRLGARRAFVVHGHDGLDEITVCAPTRVTELHDGLIRTYDLDPERILGRTADPEALRGGSPQENAAMLRSVLEGAPGPRRDVVVLNAAAALVAAGSAADLKDGVRLAEESLDSGAARAKLDALVRFTQERAPSAGKS</sequence>
<feature type="binding site" evidence="9">
    <location>
        <position position="88"/>
    </location>
    <ligand>
        <name>5-phospho-alpha-D-ribose 1-diphosphate</name>
        <dbReference type="ChEBI" id="CHEBI:58017"/>
    </ligand>
</feature>
<keyword evidence="6 9" id="KW-0057">Aromatic amino acid biosynthesis</keyword>
<feature type="binding site" evidence="9">
    <location>
        <begin position="108"/>
        <end position="116"/>
    </location>
    <ligand>
        <name>5-phospho-alpha-D-ribose 1-diphosphate</name>
        <dbReference type="ChEBI" id="CHEBI:58017"/>
    </ligand>
</feature>
<dbReference type="GO" id="GO:0000287">
    <property type="term" value="F:magnesium ion binding"/>
    <property type="evidence" value="ECO:0007669"/>
    <property type="project" value="UniProtKB-UniRule"/>
</dbReference>
<feature type="binding site" evidence="9">
    <location>
        <position position="80"/>
    </location>
    <ligand>
        <name>5-phospho-alpha-D-ribose 1-diphosphate</name>
        <dbReference type="ChEBI" id="CHEBI:58017"/>
    </ligand>
</feature>
<comment type="cofactor">
    <cofactor evidence="9">
        <name>Mg(2+)</name>
        <dbReference type="ChEBI" id="CHEBI:18420"/>
    </cofactor>
    <text evidence="9">Binds 2 magnesium ions per monomer.</text>
</comment>
<dbReference type="InterPro" id="IPR000312">
    <property type="entry name" value="Glycosyl_Trfase_fam3"/>
</dbReference>
<evidence type="ECO:0000256" key="2">
    <source>
        <dbReference type="ARBA" id="ARBA00022605"/>
    </source>
</evidence>
<comment type="catalytic activity">
    <reaction evidence="7 9">
        <text>N-(5-phospho-beta-D-ribosyl)anthranilate + diphosphate = 5-phospho-alpha-D-ribose 1-diphosphate + anthranilate</text>
        <dbReference type="Rhea" id="RHEA:11768"/>
        <dbReference type="ChEBI" id="CHEBI:16567"/>
        <dbReference type="ChEBI" id="CHEBI:18277"/>
        <dbReference type="ChEBI" id="CHEBI:33019"/>
        <dbReference type="ChEBI" id="CHEBI:58017"/>
        <dbReference type="EC" id="2.4.2.18"/>
    </reaction>
</comment>
<feature type="binding site" evidence="9">
    <location>
        <begin position="83"/>
        <end position="84"/>
    </location>
    <ligand>
        <name>5-phospho-alpha-D-ribose 1-diphosphate</name>
        <dbReference type="ChEBI" id="CHEBI:58017"/>
    </ligand>
</feature>
<feature type="binding site" evidence="9">
    <location>
        <position position="111"/>
    </location>
    <ligand>
        <name>anthranilate</name>
        <dbReference type="ChEBI" id="CHEBI:16567"/>
        <label>1</label>
    </ligand>
</feature>
<dbReference type="Pfam" id="PF00591">
    <property type="entry name" value="Glycos_transf_3"/>
    <property type="match status" value="1"/>
</dbReference>
<comment type="similarity">
    <text evidence="8">In the C-terminal section; belongs to the anthranilate phosphoribosyltransferase family.</text>
</comment>
<feature type="binding site" evidence="9">
    <location>
        <begin position="90"/>
        <end position="93"/>
    </location>
    <ligand>
        <name>5-phospho-alpha-D-ribose 1-diphosphate</name>
        <dbReference type="ChEBI" id="CHEBI:58017"/>
    </ligand>
</feature>
<feature type="binding site" evidence="9">
    <location>
        <position position="226"/>
    </location>
    <ligand>
        <name>Mg(2+)</name>
        <dbReference type="ChEBI" id="CHEBI:18420"/>
        <label>2</label>
    </ligand>
</feature>
<organism evidence="12">
    <name type="scientific">Desulfacinum infernum</name>
    <dbReference type="NCBI Taxonomy" id="35837"/>
    <lineage>
        <taxon>Bacteria</taxon>
        <taxon>Pseudomonadati</taxon>
        <taxon>Thermodesulfobacteriota</taxon>
        <taxon>Syntrophobacteria</taxon>
        <taxon>Syntrophobacterales</taxon>
        <taxon>Syntrophobacteraceae</taxon>
        <taxon>Desulfacinum</taxon>
    </lineage>
</organism>
<dbReference type="PANTHER" id="PTHR43285">
    <property type="entry name" value="ANTHRANILATE PHOSPHORIBOSYLTRANSFERASE"/>
    <property type="match status" value="1"/>
</dbReference>
<feature type="domain" description="Glycosyl transferase family 3 N-terminal" evidence="11">
    <location>
        <begin position="4"/>
        <end position="65"/>
    </location>
</feature>
<comment type="pathway">
    <text evidence="1 9">Amino-acid biosynthesis; L-tryptophan biosynthesis; L-tryptophan from chorismate: step 2/5.</text>
</comment>
<protein>
    <recommendedName>
        <fullName evidence="9">Anthranilate phosphoribosyltransferase</fullName>
        <ecNumber evidence="9">2.4.2.18</ecNumber>
    </recommendedName>
</protein>
<gene>
    <name evidence="9 12" type="primary">trpD</name>
    <name evidence="12" type="ORF">ENS06_15365</name>
</gene>
<dbReference type="EMBL" id="DSTK01000041">
    <property type="protein sequence ID" value="HFK98691.1"/>
    <property type="molecule type" value="Genomic_DNA"/>
</dbReference>
<keyword evidence="9" id="KW-0479">Metal-binding</keyword>
<feature type="binding site" evidence="9">
    <location>
        <position position="120"/>
    </location>
    <ligand>
        <name>5-phospho-alpha-D-ribose 1-diphosphate</name>
        <dbReference type="ChEBI" id="CHEBI:58017"/>
    </ligand>
</feature>
<comment type="caution">
    <text evidence="9">Lacks conserved residue(s) required for the propagation of feature annotation.</text>
</comment>
<keyword evidence="3 9" id="KW-0328">Glycosyltransferase</keyword>
<evidence type="ECO:0000313" key="12">
    <source>
        <dbReference type="EMBL" id="HFK98691.1"/>
    </source>
</evidence>
<dbReference type="InterPro" id="IPR035902">
    <property type="entry name" value="Nuc_phospho_transferase"/>
</dbReference>
<evidence type="ECO:0000259" key="10">
    <source>
        <dbReference type="Pfam" id="PF00591"/>
    </source>
</evidence>
<dbReference type="InterPro" id="IPR036320">
    <property type="entry name" value="Glycosyl_Trfase_fam3_N_dom_sf"/>
</dbReference>
<feature type="binding site" evidence="9">
    <location>
        <position position="80"/>
    </location>
    <ligand>
        <name>anthranilate</name>
        <dbReference type="ChEBI" id="CHEBI:16567"/>
        <label>1</label>
    </ligand>
</feature>
<dbReference type="GO" id="GO:0000162">
    <property type="term" value="P:L-tryptophan biosynthetic process"/>
    <property type="evidence" value="ECO:0007669"/>
    <property type="project" value="UniProtKB-UniRule"/>
</dbReference>
<evidence type="ECO:0000256" key="8">
    <source>
        <dbReference type="ARBA" id="ARBA00061188"/>
    </source>
</evidence>
<feature type="binding site" evidence="9">
    <location>
        <position position="225"/>
    </location>
    <ligand>
        <name>Mg(2+)</name>
        <dbReference type="ChEBI" id="CHEBI:18420"/>
        <label>2</label>
    </ligand>
</feature>
<evidence type="ECO:0000256" key="1">
    <source>
        <dbReference type="ARBA" id="ARBA00004907"/>
    </source>
</evidence>
<feature type="binding site" evidence="9">
    <location>
        <position position="92"/>
    </location>
    <ligand>
        <name>Mg(2+)</name>
        <dbReference type="ChEBI" id="CHEBI:18420"/>
        <label>1</label>
    </ligand>
</feature>
<evidence type="ECO:0000259" key="11">
    <source>
        <dbReference type="Pfam" id="PF02885"/>
    </source>
</evidence>
<reference evidence="12" key="1">
    <citation type="journal article" date="2020" name="mSystems">
        <title>Genome- and Community-Level Interaction Insights into Carbon Utilization and Element Cycling Functions of Hydrothermarchaeota in Hydrothermal Sediment.</title>
        <authorList>
            <person name="Zhou Z."/>
            <person name="Liu Y."/>
            <person name="Xu W."/>
            <person name="Pan J."/>
            <person name="Luo Z.H."/>
            <person name="Li M."/>
        </authorList>
    </citation>
    <scope>NUCLEOTIDE SEQUENCE [LARGE SCALE GENOMIC DNA]</scope>
    <source>
        <strain evidence="12">SpSt-456</strain>
    </source>
</reference>
<evidence type="ECO:0000256" key="9">
    <source>
        <dbReference type="HAMAP-Rule" id="MF_00211"/>
    </source>
</evidence>
<accession>A0A832EER0</accession>
<keyword evidence="9" id="KW-0460">Magnesium</keyword>
<dbReference type="HAMAP" id="MF_00211">
    <property type="entry name" value="TrpD"/>
    <property type="match status" value="1"/>
</dbReference>
<dbReference type="UniPathway" id="UPA00035">
    <property type="reaction ID" value="UER00041"/>
</dbReference>
<feature type="binding site" evidence="9">
    <location>
        <position position="166"/>
    </location>
    <ligand>
        <name>anthranilate</name>
        <dbReference type="ChEBI" id="CHEBI:16567"/>
        <label>2</label>
    </ligand>
</feature>
<evidence type="ECO:0000256" key="3">
    <source>
        <dbReference type="ARBA" id="ARBA00022676"/>
    </source>
</evidence>
<keyword evidence="4 9" id="KW-0808">Transferase</keyword>
<keyword evidence="2 9" id="KW-0028">Amino-acid biosynthesis</keyword>
<comment type="function">
    <text evidence="9">Catalyzes the transfer of the phosphoribosyl group of 5-phosphorylribose-1-pyrophosphate (PRPP) to anthranilate to yield N-(5'-phosphoribosyl)-anthranilate (PRA).</text>
</comment>
<evidence type="ECO:0000256" key="5">
    <source>
        <dbReference type="ARBA" id="ARBA00022822"/>
    </source>
</evidence>
<comment type="similarity">
    <text evidence="9">Belongs to the anthranilate phosphoribosyltransferase family.</text>
</comment>
<feature type="binding site" evidence="9">
    <location>
        <position position="226"/>
    </location>
    <ligand>
        <name>Mg(2+)</name>
        <dbReference type="ChEBI" id="CHEBI:18420"/>
        <label>1</label>
    </ligand>
</feature>
<dbReference type="Gene3D" id="3.40.1030.10">
    <property type="entry name" value="Nucleoside phosphorylase/phosphoribosyltransferase catalytic domain"/>
    <property type="match status" value="1"/>
</dbReference>
<comment type="caution">
    <text evidence="12">The sequence shown here is derived from an EMBL/GenBank/DDBJ whole genome shotgun (WGS) entry which is preliminary data.</text>
</comment>
<dbReference type="AlphaFoldDB" id="A0A832EER0"/>
<evidence type="ECO:0000256" key="6">
    <source>
        <dbReference type="ARBA" id="ARBA00023141"/>
    </source>
</evidence>
<dbReference type="InterPro" id="IPR017459">
    <property type="entry name" value="Glycosyl_Trfase_fam3_N_dom"/>
</dbReference>
<dbReference type="GO" id="GO:0005829">
    <property type="term" value="C:cytosol"/>
    <property type="evidence" value="ECO:0007669"/>
    <property type="project" value="TreeGrafter"/>
</dbReference>
<dbReference type="EC" id="2.4.2.18" evidence="9"/>
<dbReference type="GO" id="GO:0004048">
    <property type="term" value="F:anthranilate phosphoribosyltransferase activity"/>
    <property type="evidence" value="ECO:0007669"/>
    <property type="project" value="UniProtKB-UniRule"/>
</dbReference>